<accession>A0A0K2TPK9</accession>
<sequence length="135" mass="15528">MPKKTCLFSWVSNYIGTDVRNYDLENKSMSCCFSGFLCPSRYLWPVIHHFKASHHIKNLNLLKKLKIRGDEGKLNGTSINLDVTKLFVSCNIPLNVLDHPNFSKFIEKYSGKIFQVDGSLTICRDVCQEVLNRIE</sequence>
<reference evidence="1" key="1">
    <citation type="submission" date="2014-05" db="EMBL/GenBank/DDBJ databases">
        <authorList>
            <person name="Chronopoulou M."/>
        </authorList>
    </citation>
    <scope>NUCLEOTIDE SEQUENCE</scope>
    <source>
        <tissue evidence="1">Whole organism</tissue>
    </source>
</reference>
<name>A0A0K2TPK9_LEPSM</name>
<dbReference type="AlphaFoldDB" id="A0A0K2TPK9"/>
<dbReference type="EMBL" id="HACA01010439">
    <property type="protein sequence ID" value="CDW27800.1"/>
    <property type="molecule type" value="Transcribed_RNA"/>
</dbReference>
<organism evidence="1">
    <name type="scientific">Lepeophtheirus salmonis</name>
    <name type="common">Salmon louse</name>
    <name type="synonym">Caligus salmonis</name>
    <dbReference type="NCBI Taxonomy" id="72036"/>
    <lineage>
        <taxon>Eukaryota</taxon>
        <taxon>Metazoa</taxon>
        <taxon>Ecdysozoa</taxon>
        <taxon>Arthropoda</taxon>
        <taxon>Crustacea</taxon>
        <taxon>Multicrustacea</taxon>
        <taxon>Hexanauplia</taxon>
        <taxon>Copepoda</taxon>
        <taxon>Siphonostomatoida</taxon>
        <taxon>Caligidae</taxon>
        <taxon>Lepeophtheirus</taxon>
    </lineage>
</organism>
<evidence type="ECO:0000313" key="1">
    <source>
        <dbReference type="EMBL" id="CDW27800.1"/>
    </source>
</evidence>
<protein>
    <submittedName>
        <fullName evidence="1">Uncharacterized protein</fullName>
    </submittedName>
</protein>
<proteinExistence type="predicted"/>